<protein>
    <submittedName>
        <fullName evidence="2">Uncharacterized protein</fullName>
    </submittedName>
</protein>
<sequence>MDPFFLKASILQDAFREPVGFMNSLPAMKLKHEKPLVQISKEQKSEFCGFQPNHAWIFLSDECDFDGSISIGDGIVDGRAPGSDRNPPCKNGGNGEPNDINFNDLTLMELRARCKAKKRKAFNPVKSEISEDESLKCDDVSKNGHVHLKEVNLEEPLINMKLRL</sequence>
<accession>A0AAV9CXR1</accession>
<name>A0AAV9CXR1_ACOCL</name>
<evidence type="ECO:0000256" key="1">
    <source>
        <dbReference type="SAM" id="MobiDB-lite"/>
    </source>
</evidence>
<comment type="caution">
    <text evidence="2">The sequence shown here is derived from an EMBL/GenBank/DDBJ whole genome shotgun (WGS) entry which is preliminary data.</text>
</comment>
<proteinExistence type="predicted"/>
<dbReference type="AlphaFoldDB" id="A0AAV9CXR1"/>
<reference evidence="2" key="1">
    <citation type="journal article" date="2023" name="Nat. Commun.">
        <title>Diploid and tetraploid genomes of Acorus and the evolution of monocots.</title>
        <authorList>
            <person name="Ma L."/>
            <person name="Liu K.W."/>
            <person name="Li Z."/>
            <person name="Hsiao Y.Y."/>
            <person name="Qi Y."/>
            <person name="Fu T."/>
            <person name="Tang G.D."/>
            <person name="Zhang D."/>
            <person name="Sun W.H."/>
            <person name="Liu D.K."/>
            <person name="Li Y."/>
            <person name="Chen G.Z."/>
            <person name="Liu X.D."/>
            <person name="Liao X.Y."/>
            <person name="Jiang Y.T."/>
            <person name="Yu X."/>
            <person name="Hao Y."/>
            <person name="Huang J."/>
            <person name="Zhao X.W."/>
            <person name="Ke S."/>
            <person name="Chen Y.Y."/>
            <person name="Wu W.L."/>
            <person name="Hsu J.L."/>
            <person name="Lin Y.F."/>
            <person name="Huang M.D."/>
            <person name="Li C.Y."/>
            <person name="Huang L."/>
            <person name="Wang Z.W."/>
            <person name="Zhao X."/>
            <person name="Zhong W.Y."/>
            <person name="Peng D.H."/>
            <person name="Ahmad S."/>
            <person name="Lan S."/>
            <person name="Zhang J.S."/>
            <person name="Tsai W.C."/>
            <person name="Van de Peer Y."/>
            <person name="Liu Z.J."/>
        </authorList>
    </citation>
    <scope>NUCLEOTIDE SEQUENCE</scope>
    <source>
        <strain evidence="2">CP</strain>
    </source>
</reference>
<feature type="region of interest" description="Disordered" evidence="1">
    <location>
        <begin position="78"/>
        <end position="100"/>
    </location>
</feature>
<dbReference type="Proteomes" id="UP001180020">
    <property type="component" value="Unassembled WGS sequence"/>
</dbReference>
<keyword evidence="3" id="KW-1185">Reference proteome</keyword>
<gene>
    <name evidence="2" type="ORF">QJS10_CPB17g02200</name>
</gene>
<organism evidence="2 3">
    <name type="scientific">Acorus calamus</name>
    <name type="common">Sweet flag</name>
    <dbReference type="NCBI Taxonomy" id="4465"/>
    <lineage>
        <taxon>Eukaryota</taxon>
        <taxon>Viridiplantae</taxon>
        <taxon>Streptophyta</taxon>
        <taxon>Embryophyta</taxon>
        <taxon>Tracheophyta</taxon>
        <taxon>Spermatophyta</taxon>
        <taxon>Magnoliopsida</taxon>
        <taxon>Liliopsida</taxon>
        <taxon>Acoraceae</taxon>
        <taxon>Acorus</taxon>
    </lineage>
</organism>
<evidence type="ECO:0000313" key="2">
    <source>
        <dbReference type="EMBL" id="KAK1293254.1"/>
    </source>
</evidence>
<reference evidence="2" key="2">
    <citation type="submission" date="2023-06" db="EMBL/GenBank/DDBJ databases">
        <authorList>
            <person name="Ma L."/>
            <person name="Liu K.-W."/>
            <person name="Li Z."/>
            <person name="Hsiao Y.-Y."/>
            <person name="Qi Y."/>
            <person name="Fu T."/>
            <person name="Tang G."/>
            <person name="Zhang D."/>
            <person name="Sun W.-H."/>
            <person name="Liu D.-K."/>
            <person name="Li Y."/>
            <person name="Chen G.-Z."/>
            <person name="Liu X.-D."/>
            <person name="Liao X.-Y."/>
            <person name="Jiang Y.-T."/>
            <person name="Yu X."/>
            <person name="Hao Y."/>
            <person name="Huang J."/>
            <person name="Zhao X.-W."/>
            <person name="Ke S."/>
            <person name="Chen Y.-Y."/>
            <person name="Wu W.-L."/>
            <person name="Hsu J.-L."/>
            <person name="Lin Y.-F."/>
            <person name="Huang M.-D."/>
            <person name="Li C.-Y."/>
            <person name="Huang L."/>
            <person name="Wang Z.-W."/>
            <person name="Zhao X."/>
            <person name="Zhong W.-Y."/>
            <person name="Peng D.-H."/>
            <person name="Ahmad S."/>
            <person name="Lan S."/>
            <person name="Zhang J.-S."/>
            <person name="Tsai W.-C."/>
            <person name="Van De Peer Y."/>
            <person name="Liu Z.-J."/>
        </authorList>
    </citation>
    <scope>NUCLEOTIDE SEQUENCE</scope>
    <source>
        <strain evidence="2">CP</strain>
        <tissue evidence="2">Leaves</tissue>
    </source>
</reference>
<evidence type="ECO:0000313" key="3">
    <source>
        <dbReference type="Proteomes" id="UP001180020"/>
    </source>
</evidence>
<dbReference type="EMBL" id="JAUJYO010000017">
    <property type="protein sequence ID" value="KAK1293254.1"/>
    <property type="molecule type" value="Genomic_DNA"/>
</dbReference>